<protein>
    <submittedName>
        <fullName evidence="2">Uncharacterized protein</fullName>
    </submittedName>
</protein>
<keyword evidence="3" id="KW-1185">Reference proteome</keyword>
<sequence>MPAGPIPVNARDVAKFNPEIGECCTADDFRLHLNGTPSHVWNKSATRILVNSFLEKHKDQYEARIPVIREMVLVKCTAAVKYEIKKYKDEKKRAPSSGSAEAQRLRKNRAERKRTLFHRRRDLTFFYPALRSQREKLDLLGIAGMSSDEEEKVGGRRQWRILAPRWRAARVTGWLRYFDAIYEKGREASGNDRGAFPRHRGSARTTSDNKKFPEGLPRNAYRQTWLDSLVDVENVVRPIENVRWTHDDKIVE</sequence>
<name>A0A9P6HN16_9AGAM</name>
<comment type="caution">
    <text evidence="2">The sequence shown here is derived from an EMBL/GenBank/DDBJ whole genome shotgun (WGS) entry which is preliminary data.</text>
</comment>
<gene>
    <name evidence="2" type="ORF">BJ322DRAFT_999565</name>
</gene>
<dbReference type="OrthoDB" id="3257007at2759"/>
<reference evidence="2" key="2">
    <citation type="submission" date="2020-11" db="EMBL/GenBank/DDBJ databases">
        <authorList>
            <consortium name="DOE Joint Genome Institute"/>
            <person name="Kuo A."/>
            <person name="Miyauchi S."/>
            <person name="Kiss E."/>
            <person name="Drula E."/>
            <person name="Kohler A."/>
            <person name="Sanchez-Garcia M."/>
            <person name="Andreopoulos B."/>
            <person name="Barry K.W."/>
            <person name="Bonito G."/>
            <person name="Buee M."/>
            <person name="Carver A."/>
            <person name="Chen C."/>
            <person name="Cichocki N."/>
            <person name="Clum A."/>
            <person name="Culley D."/>
            <person name="Crous P.W."/>
            <person name="Fauchery L."/>
            <person name="Girlanda M."/>
            <person name="Hayes R."/>
            <person name="Keri Z."/>
            <person name="Labutti K."/>
            <person name="Lipzen A."/>
            <person name="Lombard V."/>
            <person name="Magnuson J."/>
            <person name="Maillard F."/>
            <person name="Morin E."/>
            <person name="Murat C."/>
            <person name="Nolan M."/>
            <person name="Ohm R."/>
            <person name="Pangilinan J."/>
            <person name="Pereira M."/>
            <person name="Perotto S."/>
            <person name="Peter M."/>
            <person name="Riley R."/>
            <person name="Sitrit Y."/>
            <person name="Stielow B."/>
            <person name="Szollosi G."/>
            <person name="Zifcakova L."/>
            <person name="Stursova M."/>
            <person name="Spatafora J.W."/>
            <person name="Tedersoo L."/>
            <person name="Vaario L.-M."/>
            <person name="Yamada A."/>
            <person name="Yan M."/>
            <person name="Wang P."/>
            <person name="Xu J."/>
            <person name="Bruns T."/>
            <person name="Baldrian P."/>
            <person name="Vilgalys R."/>
            <person name="Henrissat B."/>
            <person name="Grigoriev I.V."/>
            <person name="Hibbett D."/>
            <person name="Nagy L.G."/>
            <person name="Martin F.M."/>
        </authorList>
    </citation>
    <scope>NUCLEOTIDE SEQUENCE</scope>
    <source>
        <strain evidence="2">UH-Tt-Lm1</strain>
    </source>
</reference>
<reference evidence="2" key="1">
    <citation type="journal article" date="2020" name="Nat. Commun.">
        <title>Large-scale genome sequencing of mycorrhizal fungi provides insights into the early evolution of symbiotic traits.</title>
        <authorList>
            <person name="Miyauchi S."/>
            <person name="Kiss E."/>
            <person name="Kuo A."/>
            <person name="Drula E."/>
            <person name="Kohler A."/>
            <person name="Sanchez-Garcia M."/>
            <person name="Morin E."/>
            <person name="Andreopoulos B."/>
            <person name="Barry K.W."/>
            <person name="Bonito G."/>
            <person name="Buee M."/>
            <person name="Carver A."/>
            <person name="Chen C."/>
            <person name="Cichocki N."/>
            <person name="Clum A."/>
            <person name="Culley D."/>
            <person name="Crous P.W."/>
            <person name="Fauchery L."/>
            <person name="Girlanda M."/>
            <person name="Hayes R.D."/>
            <person name="Keri Z."/>
            <person name="LaButti K."/>
            <person name="Lipzen A."/>
            <person name="Lombard V."/>
            <person name="Magnuson J."/>
            <person name="Maillard F."/>
            <person name="Murat C."/>
            <person name="Nolan M."/>
            <person name="Ohm R.A."/>
            <person name="Pangilinan J."/>
            <person name="Pereira M.F."/>
            <person name="Perotto S."/>
            <person name="Peter M."/>
            <person name="Pfister S."/>
            <person name="Riley R."/>
            <person name="Sitrit Y."/>
            <person name="Stielow J.B."/>
            <person name="Szollosi G."/>
            <person name="Zifcakova L."/>
            <person name="Stursova M."/>
            <person name="Spatafora J.W."/>
            <person name="Tedersoo L."/>
            <person name="Vaario L.M."/>
            <person name="Yamada A."/>
            <person name="Yan M."/>
            <person name="Wang P."/>
            <person name="Xu J."/>
            <person name="Bruns T."/>
            <person name="Baldrian P."/>
            <person name="Vilgalys R."/>
            <person name="Dunand C."/>
            <person name="Henrissat B."/>
            <person name="Grigoriev I.V."/>
            <person name="Hibbett D."/>
            <person name="Nagy L.G."/>
            <person name="Martin F.M."/>
        </authorList>
    </citation>
    <scope>NUCLEOTIDE SEQUENCE</scope>
    <source>
        <strain evidence="2">UH-Tt-Lm1</strain>
    </source>
</reference>
<accession>A0A9P6HN16</accession>
<feature type="region of interest" description="Disordered" evidence="1">
    <location>
        <begin position="91"/>
        <end position="111"/>
    </location>
</feature>
<dbReference type="Proteomes" id="UP000736335">
    <property type="component" value="Unassembled WGS sequence"/>
</dbReference>
<evidence type="ECO:0000256" key="1">
    <source>
        <dbReference type="SAM" id="MobiDB-lite"/>
    </source>
</evidence>
<evidence type="ECO:0000313" key="2">
    <source>
        <dbReference type="EMBL" id="KAF9790988.1"/>
    </source>
</evidence>
<organism evidence="2 3">
    <name type="scientific">Thelephora terrestris</name>
    <dbReference type="NCBI Taxonomy" id="56493"/>
    <lineage>
        <taxon>Eukaryota</taxon>
        <taxon>Fungi</taxon>
        <taxon>Dikarya</taxon>
        <taxon>Basidiomycota</taxon>
        <taxon>Agaricomycotina</taxon>
        <taxon>Agaricomycetes</taxon>
        <taxon>Thelephorales</taxon>
        <taxon>Thelephoraceae</taxon>
        <taxon>Thelephora</taxon>
    </lineage>
</organism>
<dbReference type="AlphaFoldDB" id="A0A9P6HN16"/>
<proteinExistence type="predicted"/>
<dbReference type="EMBL" id="WIUZ02000002">
    <property type="protein sequence ID" value="KAF9790988.1"/>
    <property type="molecule type" value="Genomic_DNA"/>
</dbReference>
<feature type="region of interest" description="Disordered" evidence="1">
    <location>
        <begin position="189"/>
        <end position="214"/>
    </location>
</feature>
<evidence type="ECO:0000313" key="3">
    <source>
        <dbReference type="Proteomes" id="UP000736335"/>
    </source>
</evidence>